<dbReference type="GO" id="GO:0008901">
    <property type="term" value="F:ferredoxin hydrogenase activity"/>
    <property type="evidence" value="ECO:0007669"/>
    <property type="project" value="InterPro"/>
</dbReference>
<feature type="binding site" evidence="11">
    <location>
        <position position="53"/>
    </location>
    <ligand>
        <name>[4Fe-4S] cluster</name>
        <dbReference type="ChEBI" id="CHEBI:49883"/>
        <label>1</label>
    </ligand>
</feature>
<evidence type="ECO:0000256" key="6">
    <source>
        <dbReference type="ARBA" id="ARBA00022723"/>
    </source>
</evidence>
<dbReference type="Pfam" id="PF14720">
    <property type="entry name" value="NiFe_hyd_SSU_C"/>
    <property type="match status" value="1"/>
</dbReference>
<dbReference type="InterPro" id="IPR001821">
    <property type="entry name" value="NiFe_hydrogenase_ssu"/>
</dbReference>
<dbReference type="Proteomes" id="UP000218257">
    <property type="component" value="Chromosome"/>
</dbReference>
<dbReference type="eggNOG" id="COG1740">
    <property type="taxonomic scope" value="Bacteria"/>
</dbReference>
<evidence type="ECO:0000313" key="16">
    <source>
        <dbReference type="EMBL" id="KSV18466.1"/>
    </source>
</evidence>
<evidence type="ECO:0000313" key="17">
    <source>
        <dbReference type="Proteomes" id="UP000053577"/>
    </source>
</evidence>
<dbReference type="PRINTS" id="PR00614">
    <property type="entry name" value="NIHGNASESMLL"/>
</dbReference>
<dbReference type="InterPro" id="IPR006137">
    <property type="entry name" value="NADH_UbQ_OxRdtase-like_20kDa"/>
</dbReference>
<keyword evidence="7" id="KW-0732">Signal</keyword>
<dbReference type="OrthoDB" id="9766729at2"/>
<evidence type="ECO:0000256" key="7">
    <source>
        <dbReference type="ARBA" id="ARBA00022729"/>
    </source>
</evidence>
<keyword evidence="12" id="KW-0812">Transmembrane</keyword>
<dbReference type="InterPro" id="IPR027394">
    <property type="entry name" value="Cytochrome-c3_hydrogenase_C"/>
</dbReference>
<evidence type="ECO:0000259" key="13">
    <source>
        <dbReference type="Pfam" id="PF01058"/>
    </source>
</evidence>
<dbReference type="Pfam" id="PF01058">
    <property type="entry name" value="Oxidored_q6"/>
    <property type="match status" value="1"/>
</dbReference>
<keyword evidence="9 11" id="KW-0408">Iron</keyword>
<feature type="binding site" evidence="11">
    <location>
        <position position="275"/>
    </location>
    <ligand>
        <name>[3Fe-4S] cluster</name>
        <dbReference type="ChEBI" id="CHEBI:21137"/>
    </ligand>
</feature>
<organism evidence="16 17">
    <name type="scientific">Dehalococcoides mccartyi</name>
    <dbReference type="NCBI Taxonomy" id="61435"/>
    <lineage>
        <taxon>Bacteria</taxon>
        <taxon>Bacillati</taxon>
        <taxon>Chloroflexota</taxon>
        <taxon>Dehalococcoidia</taxon>
        <taxon>Dehalococcoidales</taxon>
        <taxon>Dehalococcoidaceae</taxon>
        <taxon>Dehalococcoides</taxon>
    </lineage>
</organism>
<dbReference type="PANTHER" id="PTHR30013:SF5">
    <property type="entry name" value="HYDROGENASE SMALL SUBUNIT"/>
    <property type="match status" value="1"/>
</dbReference>
<feature type="binding site" evidence="11">
    <location>
        <position position="294"/>
    </location>
    <ligand>
        <name>[3Fe-4S] cluster</name>
        <dbReference type="ChEBI" id="CHEBI:21137"/>
    </ligand>
</feature>
<dbReference type="PROSITE" id="PS51318">
    <property type="entry name" value="TAT"/>
    <property type="match status" value="1"/>
</dbReference>
<feature type="domain" description="Cytochrome-c3 hydrogenase C-terminal" evidence="14">
    <location>
        <begin position="232"/>
        <end position="309"/>
    </location>
</feature>
<feature type="binding site" evidence="11">
    <location>
        <position position="237"/>
    </location>
    <ligand>
        <name>[4Fe-4S] cluster</name>
        <dbReference type="ChEBI" id="CHEBI:49883"/>
        <label>2</label>
    </ligand>
</feature>
<dbReference type="PATRIC" id="fig|61435.5.peg.686"/>
<feature type="binding site" evidence="11">
    <location>
        <position position="56"/>
    </location>
    <ligand>
        <name>[4Fe-4S] cluster</name>
        <dbReference type="ChEBI" id="CHEBI:49883"/>
        <label>1</label>
    </ligand>
</feature>
<reference evidence="16 17" key="1">
    <citation type="journal article" date="2015" name="Sci. Rep.">
        <title>A comparative genomics and reductive dehalogenase gene transcription study of two chloroethene-respiring bacteria, Dehalococcoides mccartyi strains MB and 11a.</title>
        <authorList>
            <person name="Low A."/>
            <person name="Shen Z."/>
            <person name="Cheng D."/>
            <person name="Rogers M.J."/>
            <person name="Lee P.K."/>
            <person name="He J."/>
        </authorList>
    </citation>
    <scope>NUCLEOTIDE SEQUENCE [LARGE SCALE GENOMIC DNA]</scope>
    <source>
        <strain evidence="16 17">MB</strain>
    </source>
</reference>
<dbReference type="GO" id="GO:0044569">
    <property type="term" value="C:[Ni-Fe] hydrogenase complex"/>
    <property type="evidence" value="ECO:0007669"/>
    <property type="project" value="TreeGrafter"/>
</dbReference>
<evidence type="ECO:0000256" key="11">
    <source>
        <dbReference type="PIRSR" id="PIRSR000310-1"/>
    </source>
</evidence>
<accession>A0A0V8M3X1</accession>
<dbReference type="AlphaFoldDB" id="A0A0V8M3X1"/>
<feature type="binding site" evidence="11">
    <location>
        <position position="160"/>
    </location>
    <ligand>
        <name>[4Fe-4S] cluster</name>
        <dbReference type="ChEBI" id="CHEBI:49883"/>
        <label>1</label>
    </ligand>
</feature>
<keyword evidence="10 11" id="KW-0411">Iron-sulfur</keyword>
<dbReference type="Gene3D" id="3.40.50.700">
    <property type="entry name" value="NADH:ubiquinone oxidoreductase-like, 20kDa subunit"/>
    <property type="match status" value="1"/>
</dbReference>
<dbReference type="GO" id="GO:0009375">
    <property type="term" value="C:ferredoxin hydrogenase complex"/>
    <property type="evidence" value="ECO:0007669"/>
    <property type="project" value="InterPro"/>
</dbReference>
<evidence type="ECO:0000256" key="9">
    <source>
        <dbReference type="ARBA" id="ARBA00023004"/>
    </source>
</evidence>
<evidence type="ECO:0000256" key="2">
    <source>
        <dbReference type="ARBA" id="ARBA00004196"/>
    </source>
</evidence>
<dbReference type="GO" id="GO:0009061">
    <property type="term" value="P:anaerobic respiration"/>
    <property type="evidence" value="ECO:0007669"/>
    <property type="project" value="TreeGrafter"/>
</dbReference>
<keyword evidence="12" id="KW-0472">Membrane</keyword>
<dbReference type="NCBIfam" id="TIGR00391">
    <property type="entry name" value="hydA"/>
    <property type="match status" value="1"/>
</dbReference>
<keyword evidence="8" id="KW-0560">Oxidoreductase</keyword>
<evidence type="ECO:0000256" key="3">
    <source>
        <dbReference type="ARBA" id="ARBA00006605"/>
    </source>
</evidence>
<dbReference type="PIRSF" id="PIRSF000310">
    <property type="entry name" value="NiFe_hyd_ssu"/>
    <property type="match status" value="1"/>
</dbReference>
<keyword evidence="5 11" id="KW-0004">4Fe-4S</keyword>
<reference evidence="15 18" key="2">
    <citation type="journal article" date="2017" name="Sci. Rep.">
        <title>Isolation and genomic characterization of a Dehalococcoides strain suggests genomic rearrangement during culture.</title>
        <authorList>
            <person name="Yohda M."/>
            <person name="Ikegami K."/>
            <person name="Aita Y."/>
            <person name="Kitajima M."/>
            <person name="Takechi A."/>
            <person name="Iwamoto M."/>
            <person name="Fukuda T."/>
            <person name="Tamura N."/>
            <person name="Shibasaki J."/>
            <person name="Koike S."/>
            <person name="Komatsu D."/>
            <person name="Miyagi S."/>
            <person name="Nishimura M."/>
            <person name="Uchino Y."/>
            <person name="Shiroma A."/>
            <person name="Shimoji M."/>
            <person name="Tamotsu H."/>
            <person name="Ashimine N."/>
            <person name="Shinzato M."/>
            <person name="Ohki S."/>
            <person name="Nakano K."/>
            <person name="Teruya K."/>
            <person name="Satou K."/>
            <person name="Hirano T."/>
            <person name="Yagi O."/>
        </authorList>
    </citation>
    <scope>NUCLEOTIDE SEQUENCE [LARGE SCALE GENOMIC DNA]</scope>
    <source>
        <strain evidence="15 18">UCH-ATV1</strain>
    </source>
</reference>
<dbReference type="Gene3D" id="4.10.480.10">
    <property type="entry name" value="Cytochrome-c3 hydrogenase, C-terminal domain"/>
    <property type="match status" value="1"/>
</dbReference>
<dbReference type="EMBL" id="JGYD01000011">
    <property type="protein sequence ID" value="KSV18466.1"/>
    <property type="molecule type" value="Genomic_DNA"/>
</dbReference>
<dbReference type="InterPro" id="IPR037148">
    <property type="entry name" value="NiFe-Hase_small_C_sf"/>
</dbReference>
<feature type="transmembrane region" description="Helical" evidence="12">
    <location>
        <begin position="322"/>
        <end position="343"/>
    </location>
</feature>
<feature type="binding site" evidence="11">
    <location>
        <position position="240"/>
    </location>
    <ligand>
        <name>[4Fe-4S] cluster</name>
        <dbReference type="ChEBI" id="CHEBI:49883"/>
        <label>2</label>
    </ligand>
</feature>
<comment type="subunit">
    <text evidence="4">Heterodimer of a large and a small subunit.</text>
</comment>
<evidence type="ECO:0000313" key="18">
    <source>
        <dbReference type="Proteomes" id="UP000218257"/>
    </source>
</evidence>
<evidence type="ECO:0000259" key="14">
    <source>
        <dbReference type="Pfam" id="PF14720"/>
    </source>
</evidence>
<sequence length="354" mass="37256">MFNTKLTRRDFVQLAAGSTAALSLGALKLPEFEKMFAEALKEIPVIWLQGAGCNGCTISTLNVVSPTIQDLLLTSVVPGTHVSMQYHPTIMAAQGDLAMSTITDTVAKGPFVLVLEGSVPLKDNGIYAEVGEENGEGITILEHVLNLAPKALAVVAAGTCAAFGGITAAAPNPTGAQPLEDILKDHNITTPVVNLPGCPPHPDWVVGTLATILMSGLDALDLDKMGRPKAYYGKLLHDQCPRRGHYEKGLFATKLSEPYCLFLVGCKGPVTYADCSDRLWNNKTRWCVEADSPCIGCAHPGFPDAVSPMFEAPPVINSTDKLAIGIAGTAVVLTAGVAAVELAKKAKRNAAKKG</sequence>
<evidence type="ECO:0000256" key="4">
    <source>
        <dbReference type="ARBA" id="ARBA00011771"/>
    </source>
</evidence>
<dbReference type="Proteomes" id="UP000053577">
    <property type="component" value="Unassembled WGS sequence"/>
</dbReference>
<dbReference type="PANTHER" id="PTHR30013">
    <property type="entry name" value="NIFE / NIFESE HYDROGENASE SMALL SUBUNIT FAMILY MEMBER"/>
    <property type="match status" value="1"/>
</dbReference>
<protein>
    <submittedName>
        <fullName evidence="15">Ni/Fe hydrogenase, small subunit</fullName>
    </submittedName>
    <submittedName>
        <fullName evidence="16">Oxidoreductase</fullName>
    </submittedName>
</protein>
<keyword evidence="6 11" id="KW-0479">Metal-binding</keyword>
<gene>
    <name evidence="16" type="ORF">DA01_03420</name>
    <name evidence="15" type="ORF">DEHALATV1_0123</name>
</gene>
<feature type="binding site" evidence="11">
    <location>
        <position position="297"/>
    </location>
    <ligand>
        <name>[3Fe-4S] cluster</name>
        <dbReference type="ChEBI" id="CHEBI:21137"/>
    </ligand>
</feature>
<keyword evidence="11" id="KW-0003">3Fe-4S</keyword>
<dbReference type="SUPFAM" id="SSF56770">
    <property type="entry name" value="HydA/Nqo6-like"/>
    <property type="match status" value="1"/>
</dbReference>
<evidence type="ECO:0000256" key="12">
    <source>
        <dbReference type="SAM" id="Phobius"/>
    </source>
</evidence>
<feature type="binding site" evidence="11">
    <location>
        <position position="266"/>
    </location>
    <ligand>
        <name>[4Fe-4S] cluster</name>
        <dbReference type="ChEBI" id="CHEBI:49883"/>
        <label>2</label>
    </ligand>
</feature>
<proteinExistence type="inferred from homology"/>
<comment type="cofactor">
    <cofactor evidence="1">
        <name>[4Fe-4S] cluster</name>
        <dbReference type="ChEBI" id="CHEBI:49883"/>
    </cofactor>
</comment>
<dbReference type="GO" id="GO:0016020">
    <property type="term" value="C:membrane"/>
    <property type="evidence" value="ECO:0007669"/>
    <property type="project" value="TreeGrafter"/>
</dbReference>
<evidence type="ECO:0000256" key="5">
    <source>
        <dbReference type="ARBA" id="ARBA00022485"/>
    </source>
</evidence>
<dbReference type="GO" id="GO:0051539">
    <property type="term" value="F:4 iron, 4 sulfur cluster binding"/>
    <property type="evidence" value="ECO:0007669"/>
    <property type="project" value="UniProtKB-KW"/>
</dbReference>
<feature type="binding site" evidence="11">
    <location>
        <position position="260"/>
    </location>
    <ligand>
        <name>[4Fe-4S] cluster</name>
        <dbReference type="ChEBI" id="CHEBI:49883"/>
        <label>2</label>
    </ligand>
</feature>
<comment type="subcellular location">
    <subcellularLocation>
        <location evidence="2">Cell envelope</location>
    </subcellularLocation>
</comment>
<evidence type="ECO:0000313" key="15">
    <source>
        <dbReference type="EMBL" id="BAZ96751.1"/>
    </source>
</evidence>
<keyword evidence="12" id="KW-1133">Transmembrane helix</keyword>
<dbReference type="InterPro" id="IPR006311">
    <property type="entry name" value="TAT_signal"/>
</dbReference>
<evidence type="ECO:0000256" key="1">
    <source>
        <dbReference type="ARBA" id="ARBA00001966"/>
    </source>
</evidence>
<dbReference type="InterPro" id="IPR037024">
    <property type="entry name" value="NiFe_Hase_small_N_sf"/>
</dbReference>
<name>A0A0V8M3X1_9CHLR</name>
<dbReference type="GO" id="GO:0051538">
    <property type="term" value="F:3 iron, 4 sulfur cluster binding"/>
    <property type="evidence" value="ECO:0007669"/>
    <property type="project" value="UniProtKB-KW"/>
</dbReference>
<feature type="domain" description="NADH:ubiquinone oxidoreductase-like 20kDa subunit" evidence="13">
    <location>
        <begin position="53"/>
        <end position="211"/>
    </location>
</feature>
<evidence type="ECO:0000256" key="10">
    <source>
        <dbReference type="ARBA" id="ARBA00023014"/>
    </source>
</evidence>
<comment type="similarity">
    <text evidence="3">Belongs to the [NiFe]/[NiFeSe] hydrogenase small subunit family.</text>
</comment>
<dbReference type="GO" id="GO:0030313">
    <property type="term" value="C:cell envelope"/>
    <property type="evidence" value="ECO:0007669"/>
    <property type="project" value="UniProtKB-SubCell"/>
</dbReference>
<dbReference type="RefSeq" id="WP_058292395.1">
    <property type="nucleotide sequence ID" value="NZ_AP017649.1"/>
</dbReference>
<evidence type="ECO:0000256" key="8">
    <source>
        <dbReference type="ARBA" id="ARBA00023002"/>
    </source>
</evidence>
<dbReference type="EMBL" id="AP017649">
    <property type="protein sequence ID" value="BAZ96751.1"/>
    <property type="molecule type" value="Genomic_DNA"/>
</dbReference>
<dbReference type="GO" id="GO:0046872">
    <property type="term" value="F:metal ion binding"/>
    <property type="evidence" value="ECO:0007669"/>
    <property type="project" value="UniProtKB-KW"/>
</dbReference>
<dbReference type="GO" id="GO:0009055">
    <property type="term" value="F:electron transfer activity"/>
    <property type="evidence" value="ECO:0007669"/>
    <property type="project" value="TreeGrafter"/>
</dbReference>
<feature type="binding site" evidence="11">
    <location>
        <position position="198"/>
    </location>
    <ligand>
        <name>[4Fe-4S] cluster</name>
        <dbReference type="ChEBI" id="CHEBI:49883"/>
        <label>1</label>
    </ligand>
</feature>